<protein>
    <submittedName>
        <fullName evidence="2">HET-domain-containing protein</fullName>
    </submittedName>
</protein>
<accession>A0A6A6T3F0</accession>
<organism evidence="2 3">
    <name type="scientific">Lophiostoma macrostomum CBS 122681</name>
    <dbReference type="NCBI Taxonomy" id="1314788"/>
    <lineage>
        <taxon>Eukaryota</taxon>
        <taxon>Fungi</taxon>
        <taxon>Dikarya</taxon>
        <taxon>Ascomycota</taxon>
        <taxon>Pezizomycotina</taxon>
        <taxon>Dothideomycetes</taxon>
        <taxon>Pleosporomycetidae</taxon>
        <taxon>Pleosporales</taxon>
        <taxon>Lophiostomataceae</taxon>
        <taxon>Lophiostoma</taxon>
    </lineage>
</organism>
<evidence type="ECO:0000313" key="2">
    <source>
        <dbReference type="EMBL" id="KAF2653328.1"/>
    </source>
</evidence>
<feature type="domain" description="Heterokaryon incompatibility" evidence="1">
    <location>
        <begin position="157"/>
        <end position="333"/>
    </location>
</feature>
<dbReference type="InterPro" id="IPR010730">
    <property type="entry name" value="HET"/>
</dbReference>
<dbReference type="Pfam" id="PF06985">
    <property type="entry name" value="HET"/>
    <property type="match status" value="1"/>
</dbReference>
<dbReference type="OrthoDB" id="2157530at2759"/>
<reference evidence="2" key="1">
    <citation type="journal article" date="2020" name="Stud. Mycol.">
        <title>101 Dothideomycetes genomes: a test case for predicting lifestyles and emergence of pathogens.</title>
        <authorList>
            <person name="Haridas S."/>
            <person name="Albert R."/>
            <person name="Binder M."/>
            <person name="Bloem J."/>
            <person name="Labutti K."/>
            <person name="Salamov A."/>
            <person name="Andreopoulos B."/>
            <person name="Baker S."/>
            <person name="Barry K."/>
            <person name="Bills G."/>
            <person name="Bluhm B."/>
            <person name="Cannon C."/>
            <person name="Castanera R."/>
            <person name="Culley D."/>
            <person name="Daum C."/>
            <person name="Ezra D."/>
            <person name="Gonzalez J."/>
            <person name="Henrissat B."/>
            <person name="Kuo A."/>
            <person name="Liang C."/>
            <person name="Lipzen A."/>
            <person name="Lutzoni F."/>
            <person name="Magnuson J."/>
            <person name="Mondo S."/>
            <person name="Nolan M."/>
            <person name="Ohm R."/>
            <person name="Pangilinan J."/>
            <person name="Park H.-J."/>
            <person name="Ramirez L."/>
            <person name="Alfaro M."/>
            <person name="Sun H."/>
            <person name="Tritt A."/>
            <person name="Yoshinaga Y."/>
            <person name="Zwiers L.-H."/>
            <person name="Turgeon B."/>
            <person name="Goodwin S."/>
            <person name="Spatafora J."/>
            <person name="Crous P."/>
            <person name="Grigoriev I."/>
        </authorList>
    </citation>
    <scope>NUCLEOTIDE SEQUENCE</scope>
    <source>
        <strain evidence="2">CBS 122681</strain>
    </source>
</reference>
<keyword evidence="3" id="KW-1185">Reference proteome</keyword>
<dbReference type="PANTHER" id="PTHR24148:SF73">
    <property type="entry name" value="HET DOMAIN PROTEIN (AFU_ORTHOLOGUE AFUA_8G01020)"/>
    <property type="match status" value="1"/>
</dbReference>
<gene>
    <name evidence="2" type="ORF">K491DRAFT_718155</name>
</gene>
<dbReference type="EMBL" id="MU004383">
    <property type="protein sequence ID" value="KAF2653328.1"/>
    <property type="molecule type" value="Genomic_DNA"/>
</dbReference>
<evidence type="ECO:0000313" key="3">
    <source>
        <dbReference type="Proteomes" id="UP000799324"/>
    </source>
</evidence>
<proteinExistence type="predicted"/>
<dbReference type="Proteomes" id="UP000799324">
    <property type="component" value="Unassembled WGS sequence"/>
</dbReference>
<dbReference type="Pfam" id="PF26639">
    <property type="entry name" value="Het-6_barrel"/>
    <property type="match status" value="1"/>
</dbReference>
<dbReference type="AlphaFoldDB" id="A0A6A6T3F0"/>
<dbReference type="PANTHER" id="PTHR24148">
    <property type="entry name" value="ANKYRIN REPEAT DOMAIN-CONTAINING PROTEIN 39 HOMOLOG-RELATED"/>
    <property type="match status" value="1"/>
</dbReference>
<sequence>MDSGTSNDLTMEASDLIVQKIFQGQTFRHFQTHLESKGLVQPAQLLGFLRPGLDEVFKTIQASRPNASSASLWKIIKEALEAHVSDGELWGDIEYLLLNGSPKFSPRKPGSEEDRVLSYIELAANEFRLLILHPDVDPLSEIRCDIRNDNLPPIDKYEALSYVWGDPNIVTPIHVGSRVFQATVNLEQALRALRSEDRPRILWVDAVCINQGDVEEKSIQIQAMGKIYSLAHRVIVWISSATRESELAMSLFEAMIAPLPHEASSSPTQDFGHSANFGVSGPSPDALDTVDGRKDWWSKWETGFRSPKNQMLFSCLQEFLERSWWKRIWVFQELVLADSAVIVCGQTVIAWTHFHRAIGAIHTCCVNSLYMEYRHRMSVENLGVQEKLLVTLADLIVPILVMQLHSSKRRQNRLTGLEELLRATYDYKASDARDKIYGLLSIVSDDAQIHQSIIPNYSVPTEMLYKQVAKYLLEQSGEFPTVAEEADDAGGLWRNGVLCLTSWIPDFGSIKGTPWPIDRDPFSSTLGQATFPYGMMIFSGGAEPISTPRTSDYLPLCNASLYSKPPFPYKFSDDLSCLTVTGFRVDVITLTGSTCQQNGNVERCLEGWQDLLLGFSASNKQQFYIRGGSASEAFWRTVLGNRWHEQPGSSIQQVTDHIPNLGHFPPHTVDQEVKLRNLIKNELHGANSFALCASRKIFQTEQGLFGLGPSSLQTGDIVAVIYGARVPIILHPTEDRSWRVLGDSYVHGIMNGEIVRETDTERTYLMQEFDLY</sequence>
<name>A0A6A6T3F0_9PLEO</name>
<evidence type="ECO:0000259" key="1">
    <source>
        <dbReference type="Pfam" id="PF06985"/>
    </source>
</evidence>
<dbReference type="InterPro" id="IPR052895">
    <property type="entry name" value="HetReg/Transcr_Mod"/>
</dbReference>